<dbReference type="Pfam" id="PF14815">
    <property type="entry name" value="NUDIX_4"/>
    <property type="match status" value="1"/>
</dbReference>
<evidence type="ECO:0000256" key="17">
    <source>
        <dbReference type="PIRSR" id="PIRSR603561-1"/>
    </source>
</evidence>
<keyword evidence="7" id="KW-0378">Hydrolase</keyword>
<evidence type="ECO:0000256" key="18">
    <source>
        <dbReference type="PIRSR" id="PIRSR603561-2"/>
    </source>
</evidence>
<dbReference type="InterPro" id="IPR000086">
    <property type="entry name" value="NUDIX_hydrolase_dom"/>
</dbReference>
<evidence type="ECO:0000256" key="5">
    <source>
        <dbReference type="ARBA" id="ARBA00022723"/>
    </source>
</evidence>
<dbReference type="EC" id="3.6.1.55" evidence="12"/>
<evidence type="ECO:0000256" key="15">
    <source>
        <dbReference type="ARBA" id="ARBA00041979"/>
    </source>
</evidence>
<dbReference type="PANTHER" id="PTHR47707">
    <property type="entry name" value="8-OXO-DGTP DIPHOSPHATASE"/>
    <property type="match status" value="1"/>
</dbReference>
<evidence type="ECO:0000256" key="3">
    <source>
        <dbReference type="ARBA" id="ARBA00022457"/>
    </source>
</evidence>
<feature type="binding site" evidence="18">
    <location>
        <position position="44"/>
    </location>
    <ligand>
        <name>Mg(2+)</name>
        <dbReference type="ChEBI" id="CHEBI:18420"/>
    </ligand>
</feature>
<evidence type="ECO:0000256" key="1">
    <source>
        <dbReference type="ARBA" id="ARBA00001946"/>
    </source>
</evidence>
<dbReference type="AlphaFoldDB" id="A0A432ZD74"/>
<dbReference type="InterPro" id="IPR029119">
    <property type="entry name" value="MutY_C"/>
</dbReference>
<dbReference type="NCBIfam" id="TIGR00586">
    <property type="entry name" value="mutt"/>
    <property type="match status" value="1"/>
</dbReference>
<dbReference type="InterPro" id="IPR003561">
    <property type="entry name" value="Mutator_MutT"/>
</dbReference>
<dbReference type="InterPro" id="IPR020476">
    <property type="entry name" value="Nudix_hydrolase"/>
</dbReference>
<dbReference type="Gene3D" id="3.90.79.10">
    <property type="entry name" value="Nucleoside Triphosphate Pyrophosphohydrolase"/>
    <property type="match status" value="1"/>
</dbReference>
<organism evidence="20 21">
    <name type="scientific">Idiomarina seosinensis</name>
    <dbReference type="NCBI Taxonomy" id="281739"/>
    <lineage>
        <taxon>Bacteria</taxon>
        <taxon>Pseudomonadati</taxon>
        <taxon>Pseudomonadota</taxon>
        <taxon>Gammaproteobacteria</taxon>
        <taxon>Alteromonadales</taxon>
        <taxon>Idiomarinaceae</taxon>
        <taxon>Idiomarina</taxon>
    </lineage>
</organism>
<comment type="catalytic activity">
    <reaction evidence="10">
        <text>8-oxo-dGTP + H2O = 8-oxo-dGMP + diphosphate + H(+)</text>
        <dbReference type="Rhea" id="RHEA:31575"/>
        <dbReference type="ChEBI" id="CHEBI:15377"/>
        <dbReference type="ChEBI" id="CHEBI:15378"/>
        <dbReference type="ChEBI" id="CHEBI:33019"/>
        <dbReference type="ChEBI" id="CHEBI:63224"/>
        <dbReference type="ChEBI" id="CHEBI:77896"/>
        <dbReference type="EC" id="3.6.1.55"/>
    </reaction>
</comment>
<feature type="binding site" evidence="17">
    <location>
        <position position="30"/>
    </location>
    <ligand>
        <name>8-oxo-dGTP</name>
        <dbReference type="ChEBI" id="CHEBI:77896"/>
    </ligand>
</feature>
<evidence type="ECO:0000256" key="14">
    <source>
        <dbReference type="ARBA" id="ARBA00041592"/>
    </source>
</evidence>
<dbReference type="GO" id="GO:0006281">
    <property type="term" value="P:DNA repair"/>
    <property type="evidence" value="ECO:0007669"/>
    <property type="project" value="UniProtKB-KW"/>
</dbReference>
<dbReference type="GO" id="GO:0044716">
    <property type="term" value="F:8-oxo-GDP phosphatase activity"/>
    <property type="evidence" value="ECO:0007669"/>
    <property type="project" value="TreeGrafter"/>
</dbReference>
<evidence type="ECO:0000256" key="7">
    <source>
        <dbReference type="ARBA" id="ARBA00022801"/>
    </source>
</evidence>
<evidence type="ECO:0000256" key="4">
    <source>
        <dbReference type="ARBA" id="ARBA00022705"/>
    </source>
</evidence>
<dbReference type="EMBL" id="PIQF01000002">
    <property type="protein sequence ID" value="RUO75874.1"/>
    <property type="molecule type" value="Genomic_DNA"/>
</dbReference>
<evidence type="ECO:0000256" key="8">
    <source>
        <dbReference type="ARBA" id="ARBA00022842"/>
    </source>
</evidence>
<comment type="catalytic activity">
    <reaction evidence="11">
        <text>8-oxo-GTP + H2O = 8-oxo-GMP + diphosphate + H(+)</text>
        <dbReference type="Rhea" id="RHEA:67616"/>
        <dbReference type="ChEBI" id="CHEBI:15377"/>
        <dbReference type="ChEBI" id="CHEBI:15378"/>
        <dbReference type="ChEBI" id="CHEBI:33019"/>
        <dbReference type="ChEBI" id="CHEBI:143553"/>
        <dbReference type="ChEBI" id="CHEBI:145694"/>
    </reaction>
</comment>
<evidence type="ECO:0000256" key="12">
    <source>
        <dbReference type="ARBA" id="ARBA00038905"/>
    </source>
</evidence>
<keyword evidence="21" id="KW-1185">Reference proteome</keyword>
<dbReference type="InterPro" id="IPR015797">
    <property type="entry name" value="NUDIX_hydrolase-like_dom_sf"/>
</dbReference>
<dbReference type="FunFam" id="3.90.79.10:FF:000014">
    <property type="entry name" value="8-oxo-dGTP diphosphatase MutT"/>
    <property type="match status" value="1"/>
</dbReference>
<evidence type="ECO:0000313" key="20">
    <source>
        <dbReference type="EMBL" id="RUO75874.1"/>
    </source>
</evidence>
<evidence type="ECO:0000256" key="2">
    <source>
        <dbReference type="ARBA" id="ARBA00005582"/>
    </source>
</evidence>
<dbReference type="GO" id="GO:0035539">
    <property type="term" value="F:8-oxo-7,8-dihydrodeoxyguanosine triphosphate pyrophosphatase activity"/>
    <property type="evidence" value="ECO:0007669"/>
    <property type="project" value="UniProtKB-EC"/>
</dbReference>
<dbReference type="RefSeq" id="WP_126784601.1">
    <property type="nucleotide sequence ID" value="NZ_PIQF01000002.1"/>
</dbReference>
<evidence type="ECO:0000256" key="11">
    <source>
        <dbReference type="ARBA" id="ARBA00036904"/>
    </source>
</evidence>
<dbReference type="CDD" id="cd03425">
    <property type="entry name" value="NUDIX_MutT_NudA_like"/>
    <property type="match status" value="1"/>
</dbReference>
<dbReference type="PANTHER" id="PTHR47707:SF1">
    <property type="entry name" value="NUDIX HYDROLASE FAMILY PROTEIN"/>
    <property type="match status" value="1"/>
</dbReference>
<evidence type="ECO:0000256" key="10">
    <source>
        <dbReference type="ARBA" id="ARBA00035861"/>
    </source>
</evidence>
<dbReference type="PROSITE" id="PS00893">
    <property type="entry name" value="NUDIX_BOX"/>
    <property type="match status" value="1"/>
</dbReference>
<evidence type="ECO:0000256" key="6">
    <source>
        <dbReference type="ARBA" id="ARBA00022763"/>
    </source>
</evidence>
<feature type="binding site" evidence="17">
    <location>
        <begin position="41"/>
        <end position="44"/>
    </location>
    <ligand>
        <name>8-oxo-dGTP</name>
        <dbReference type="ChEBI" id="CHEBI:77896"/>
    </ligand>
</feature>
<evidence type="ECO:0000256" key="16">
    <source>
        <dbReference type="ARBA" id="ARBA00042798"/>
    </source>
</evidence>
<dbReference type="SUPFAM" id="SSF55811">
    <property type="entry name" value="Nudix"/>
    <property type="match status" value="1"/>
</dbReference>
<gene>
    <name evidence="20" type="ORF">CWI81_07025</name>
</gene>
<proteinExistence type="inferred from homology"/>
<dbReference type="InterPro" id="IPR020084">
    <property type="entry name" value="NUDIX_hydrolase_CS"/>
</dbReference>
<keyword evidence="5 18" id="KW-0479">Metal-binding</keyword>
<reference evidence="20 21" key="1">
    <citation type="journal article" date="2011" name="Front. Microbiol.">
        <title>Genomic signatures of strain selection and enhancement in Bacillus atrophaeus var. globigii, a historical biowarfare simulant.</title>
        <authorList>
            <person name="Gibbons H.S."/>
            <person name="Broomall S.M."/>
            <person name="McNew L.A."/>
            <person name="Daligault H."/>
            <person name="Chapman C."/>
            <person name="Bruce D."/>
            <person name="Karavis M."/>
            <person name="Krepps M."/>
            <person name="McGregor P.A."/>
            <person name="Hong C."/>
            <person name="Park K.H."/>
            <person name="Akmal A."/>
            <person name="Feldman A."/>
            <person name="Lin J.S."/>
            <person name="Chang W.E."/>
            <person name="Higgs B.W."/>
            <person name="Demirev P."/>
            <person name="Lindquist J."/>
            <person name="Liem A."/>
            <person name="Fochler E."/>
            <person name="Read T.D."/>
            <person name="Tapia R."/>
            <person name="Johnson S."/>
            <person name="Bishop-Lilly K.A."/>
            <person name="Detter C."/>
            <person name="Han C."/>
            <person name="Sozhamannan S."/>
            <person name="Rosenzweig C.N."/>
            <person name="Skowronski E.W."/>
        </authorList>
    </citation>
    <scope>NUCLEOTIDE SEQUENCE [LARGE SCALE GENOMIC DNA]</scope>
    <source>
        <strain evidence="20 21">CL-SP19</strain>
    </source>
</reference>
<comment type="similarity">
    <text evidence="2">Belongs to the Nudix hydrolase family.</text>
</comment>
<feature type="binding site" evidence="18">
    <location>
        <position position="64"/>
    </location>
    <ligand>
        <name>Mg(2+)</name>
        <dbReference type="ChEBI" id="CHEBI:18420"/>
    </ligand>
</feature>
<dbReference type="PRINTS" id="PR00502">
    <property type="entry name" value="NUDIXFAMILY"/>
</dbReference>
<dbReference type="InterPro" id="IPR047127">
    <property type="entry name" value="MutT-like"/>
</dbReference>
<keyword evidence="8 18" id="KW-0460">Magnesium</keyword>
<feature type="binding site" evidence="17">
    <location>
        <position position="35"/>
    </location>
    <ligand>
        <name>8-oxo-dGTP</name>
        <dbReference type="ChEBI" id="CHEBI:77896"/>
    </ligand>
</feature>
<comment type="cofactor">
    <cofactor evidence="1 18">
        <name>Mg(2+)</name>
        <dbReference type="ChEBI" id="CHEBI:18420"/>
    </cofactor>
</comment>
<comment type="caution">
    <text evidence="20">The sequence shown here is derived from an EMBL/GenBank/DDBJ whole genome shotgun (WGS) entry which is preliminary data.</text>
</comment>
<name>A0A432ZD74_9GAMM</name>
<protein>
    <recommendedName>
        <fullName evidence="13">8-oxo-dGTP diphosphatase</fullName>
        <ecNumber evidence="12">3.6.1.55</ecNumber>
    </recommendedName>
    <alternativeName>
        <fullName evidence="16">7,8-dihydro-8-oxoguanine-triphosphatase</fullName>
    </alternativeName>
    <alternativeName>
        <fullName evidence="15">Mutator protein MutT</fullName>
    </alternativeName>
    <alternativeName>
        <fullName evidence="14">dGTP pyrophosphohydrolase</fullName>
    </alternativeName>
</protein>
<dbReference type="GO" id="GO:0008413">
    <property type="term" value="F:8-oxo-7,8-dihydroguanosine triphosphate pyrophosphatase activity"/>
    <property type="evidence" value="ECO:0007669"/>
    <property type="project" value="InterPro"/>
</dbReference>
<dbReference type="GO" id="GO:0046872">
    <property type="term" value="F:metal ion binding"/>
    <property type="evidence" value="ECO:0007669"/>
    <property type="project" value="UniProtKB-KW"/>
</dbReference>
<keyword evidence="4" id="KW-0235">DNA replication</keyword>
<sequence length="140" mass="15980">MNDVHSKSPTVHVAVGVIGNEKGEIFIAQRLPEQHQGGKWEFPGGKVEPGETVQQALTRELKEECNIEVLDSAPLTVVEHQYQDKRVLLDVWWVLKYSGQVEQLEGQQWLWADIAQLDAFQFPDANQPIVERLMDTLNNY</sequence>
<evidence type="ECO:0000313" key="21">
    <source>
        <dbReference type="Proteomes" id="UP000287908"/>
    </source>
</evidence>
<keyword evidence="3" id="KW-0515">Mutator protein</keyword>
<evidence type="ECO:0000256" key="13">
    <source>
        <dbReference type="ARBA" id="ARBA00040794"/>
    </source>
</evidence>
<accession>A0A432ZD74</accession>
<dbReference type="GO" id="GO:0006260">
    <property type="term" value="P:DNA replication"/>
    <property type="evidence" value="ECO:0007669"/>
    <property type="project" value="UniProtKB-KW"/>
</dbReference>
<dbReference type="OrthoDB" id="9810648at2"/>
<keyword evidence="9" id="KW-0234">DNA repair</keyword>
<dbReference type="PROSITE" id="PS51462">
    <property type="entry name" value="NUDIX"/>
    <property type="match status" value="1"/>
</dbReference>
<evidence type="ECO:0000259" key="19">
    <source>
        <dbReference type="PROSITE" id="PS51462"/>
    </source>
</evidence>
<dbReference type="Proteomes" id="UP000287908">
    <property type="component" value="Unassembled WGS sequence"/>
</dbReference>
<feature type="domain" description="Nudix hydrolase" evidence="19">
    <location>
        <begin position="9"/>
        <end position="135"/>
    </location>
</feature>
<keyword evidence="6" id="KW-0227">DNA damage</keyword>
<dbReference type="GO" id="GO:0044715">
    <property type="term" value="F:8-oxo-dGDP phosphatase activity"/>
    <property type="evidence" value="ECO:0007669"/>
    <property type="project" value="TreeGrafter"/>
</dbReference>
<evidence type="ECO:0000256" key="9">
    <source>
        <dbReference type="ARBA" id="ARBA00023204"/>
    </source>
</evidence>
<feature type="binding site" evidence="17">
    <location>
        <position position="126"/>
    </location>
    <ligand>
        <name>8-oxo-dGTP</name>
        <dbReference type="ChEBI" id="CHEBI:77896"/>
    </ligand>
</feature>